<dbReference type="EMBL" id="MU273480">
    <property type="protein sequence ID" value="KAI0035763.1"/>
    <property type="molecule type" value="Genomic_DNA"/>
</dbReference>
<evidence type="ECO:0000313" key="2">
    <source>
        <dbReference type="Proteomes" id="UP000814128"/>
    </source>
</evidence>
<evidence type="ECO:0000313" key="1">
    <source>
        <dbReference type="EMBL" id="KAI0035763.1"/>
    </source>
</evidence>
<keyword evidence="2" id="KW-1185">Reference proteome</keyword>
<comment type="caution">
    <text evidence="1">The sequence shown here is derived from an EMBL/GenBank/DDBJ whole genome shotgun (WGS) entry which is preliminary data.</text>
</comment>
<protein>
    <submittedName>
        <fullName evidence="1">Uncharacterized protein</fullName>
    </submittedName>
</protein>
<reference evidence="1" key="2">
    <citation type="journal article" date="2022" name="New Phytol.">
        <title>Evolutionary transition to the ectomycorrhizal habit in the genomes of a hyperdiverse lineage of mushroom-forming fungi.</title>
        <authorList>
            <person name="Looney B."/>
            <person name="Miyauchi S."/>
            <person name="Morin E."/>
            <person name="Drula E."/>
            <person name="Courty P.E."/>
            <person name="Kohler A."/>
            <person name="Kuo A."/>
            <person name="LaButti K."/>
            <person name="Pangilinan J."/>
            <person name="Lipzen A."/>
            <person name="Riley R."/>
            <person name="Andreopoulos W."/>
            <person name="He G."/>
            <person name="Johnson J."/>
            <person name="Nolan M."/>
            <person name="Tritt A."/>
            <person name="Barry K.W."/>
            <person name="Grigoriev I.V."/>
            <person name="Nagy L.G."/>
            <person name="Hibbett D."/>
            <person name="Henrissat B."/>
            <person name="Matheny P.B."/>
            <person name="Labbe J."/>
            <person name="Martin F.M."/>
        </authorList>
    </citation>
    <scope>NUCLEOTIDE SEQUENCE</scope>
    <source>
        <strain evidence="1">EC-137</strain>
    </source>
</reference>
<organism evidence="1 2">
    <name type="scientific">Vararia minispora EC-137</name>
    <dbReference type="NCBI Taxonomy" id="1314806"/>
    <lineage>
        <taxon>Eukaryota</taxon>
        <taxon>Fungi</taxon>
        <taxon>Dikarya</taxon>
        <taxon>Basidiomycota</taxon>
        <taxon>Agaricomycotina</taxon>
        <taxon>Agaricomycetes</taxon>
        <taxon>Russulales</taxon>
        <taxon>Lachnocladiaceae</taxon>
        <taxon>Vararia</taxon>
    </lineage>
</organism>
<sequence>MSSDPLKRVRVAALFFSFAFAIIGLSVGINALVKGNQTRTRLSSSIPAGATVTVDTSNVTNCGIVVTTTCAVIALITFVLFVGNILLWRRHDAASGRIGLLNRTLALQAVVLAFFALWLFATIIPFDVFFANDAVGVSATFLGAPIPRSFIDQIAAALGIPTRYRDFGFLRLLAILPWFTVLFTSLAATVLLTASRHIAASSFVERQPTLMEKPIDA</sequence>
<dbReference type="Proteomes" id="UP000814128">
    <property type="component" value="Unassembled WGS sequence"/>
</dbReference>
<reference evidence="1" key="1">
    <citation type="submission" date="2021-02" db="EMBL/GenBank/DDBJ databases">
        <authorList>
            <consortium name="DOE Joint Genome Institute"/>
            <person name="Ahrendt S."/>
            <person name="Looney B.P."/>
            <person name="Miyauchi S."/>
            <person name="Morin E."/>
            <person name="Drula E."/>
            <person name="Courty P.E."/>
            <person name="Chicoki N."/>
            <person name="Fauchery L."/>
            <person name="Kohler A."/>
            <person name="Kuo A."/>
            <person name="Labutti K."/>
            <person name="Pangilinan J."/>
            <person name="Lipzen A."/>
            <person name="Riley R."/>
            <person name="Andreopoulos W."/>
            <person name="He G."/>
            <person name="Johnson J."/>
            <person name="Barry K.W."/>
            <person name="Grigoriev I.V."/>
            <person name="Nagy L."/>
            <person name="Hibbett D."/>
            <person name="Henrissat B."/>
            <person name="Matheny P.B."/>
            <person name="Labbe J."/>
            <person name="Martin F."/>
        </authorList>
    </citation>
    <scope>NUCLEOTIDE SEQUENCE</scope>
    <source>
        <strain evidence="1">EC-137</strain>
    </source>
</reference>
<gene>
    <name evidence="1" type="ORF">K488DRAFT_82796</name>
</gene>
<accession>A0ACB8QVP8</accession>
<name>A0ACB8QVP8_9AGAM</name>
<proteinExistence type="predicted"/>